<dbReference type="GO" id="GO:0016874">
    <property type="term" value="F:ligase activity"/>
    <property type="evidence" value="ECO:0007669"/>
    <property type="project" value="UniProtKB-KW"/>
</dbReference>
<gene>
    <name evidence="6" type="ORF">NBH00_14700</name>
</gene>
<evidence type="ECO:0000259" key="4">
    <source>
        <dbReference type="Pfam" id="PF00501"/>
    </source>
</evidence>
<proteinExistence type="inferred from homology"/>
<feature type="domain" description="AMP-dependent synthetase/ligase" evidence="4">
    <location>
        <begin position="136"/>
        <end position="310"/>
    </location>
</feature>
<keyword evidence="2 6" id="KW-0436">Ligase</keyword>
<feature type="region of interest" description="Disordered" evidence="3">
    <location>
        <begin position="115"/>
        <end position="145"/>
    </location>
</feature>
<dbReference type="EMBL" id="CP098502">
    <property type="protein sequence ID" value="UTI62607.1"/>
    <property type="molecule type" value="Genomic_DNA"/>
</dbReference>
<evidence type="ECO:0000313" key="6">
    <source>
        <dbReference type="EMBL" id="UTI62607.1"/>
    </source>
</evidence>
<evidence type="ECO:0000256" key="3">
    <source>
        <dbReference type="SAM" id="MobiDB-lite"/>
    </source>
</evidence>
<dbReference type="Proteomes" id="UP001056035">
    <property type="component" value="Chromosome"/>
</dbReference>
<sequence length="455" mass="48309">MIGLLERAAAAEPDRIAVVTPEGAATYPALLDDARRVAGTLVDRRTTSAVLVEPDVSWVIRVLAGAALVGVDICQFQADIDGSAFAVQSEALGYFPVLTRRPDLARAVDTIPTSALRDGTPVTDRRSGPQPVTIRTTGTTGTPKAARHDWSVLARTVAAVEPRPHQRWLMAYGPHQFAGIQVLQHVIASHATLIAPFPRQPADGLAALLEHEVTCVSATPTYWRFLLAEARSRGVALPPLEQVTLGGEAAPAELLASLRSAFPAARISHIYASTEFGSVASVADGRPGLPVSSLARDENPTANLRIVDGELQVRAAAGMLGYVGSAAPDDAEPSWRPTGDLVTVVGDRVVFTGRTSEVINVGGVKVHPLPIEERIGALPRVEMARVFGRSNRLTGAIVAAEVVPVPGLDDGGLDDLRHEIRSAVADLPRAWHPRSVNFVNSIATRGAKTVRRMEP</sequence>
<reference evidence="6 7" key="1">
    <citation type="submission" date="2022-06" db="EMBL/GenBank/DDBJ databases">
        <title>Paraconexibacter antarcticus.</title>
        <authorList>
            <person name="Kim C.S."/>
        </authorList>
    </citation>
    <scope>NUCLEOTIDE SEQUENCE [LARGE SCALE GENOMIC DNA]</scope>
    <source>
        <strain evidence="6 7">02-257</strain>
    </source>
</reference>
<evidence type="ECO:0000256" key="2">
    <source>
        <dbReference type="ARBA" id="ARBA00022598"/>
    </source>
</evidence>
<organism evidence="6 7">
    <name type="scientific">Paraconexibacter antarcticus</name>
    <dbReference type="NCBI Taxonomy" id="2949664"/>
    <lineage>
        <taxon>Bacteria</taxon>
        <taxon>Bacillati</taxon>
        <taxon>Actinomycetota</taxon>
        <taxon>Thermoleophilia</taxon>
        <taxon>Solirubrobacterales</taxon>
        <taxon>Paraconexibacteraceae</taxon>
        <taxon>Paraconexibacter</taxon>
    </lineage>
</organism>
<dbReference type="RefSeq" id="WP_254569344.1">
    <property type="nucleotide sequence ID" value="NZ_CP098502.1"/>
</dbReference>
<comment type="similarity">
    <text evidence="1">Belongs to the ATP-dependent AMP-binding enzyme family.</text>
</comment>
<dbReference type="InterPro" id="IPR045851">
    <property type="entry name" value="AMP-bd_C_sf"/>
</dbReference>
<evidence type="ECO:0000259" key="5">
    <source>
        <dbReference type="Pfam" id="PF13193"/>
    </source>
</evidence>
<dbReference type="Pfam" id="PF00501">
    <property type="entry name" value="AMP-binding"/>
    <property type="match status" value="1"/>
</dbReference>
<evidence type="ECO:0000313" key="7">
    <source>
        <dbReference type="Proteomes" id="UP001056035"/>
    </source>
</evidence>
<dbReference type="PANTHER" id="PTHR43201">
    <property type="entry name" value="ACYL-COA SYNTHETASE"/>
    <property type="match status" value="1"/>
</dbReference>
<keyword evidence="7" id="KW-1185">Reference proteome</keyword>
<dbReference type="Gene3D" id="3.40.50.12780">
    <property type="entry name" value="N-terminal domain of ligase-like"/>
    <property type="match status" value="1"/>
</dbReference>
<accession>A0ABY5DP68</accession>
<feature type="domain" description="AMP-binding enzyme C-terminal" evidence="5">
    <location>
        <begin position="371"/>
        <end position="442"/>
    </location>
</feature>
<dbReference type="PANTHER" id="PTHR43201:SF5">
    <property type="entry name" value="MEDIUM-CHAIN ACYL-COA LIGASE ACSF2, MITOCHONDRIAL"/>
    <property type="match status" value="1"/>
</dbReference>
<dbReference type="InterPro" id="IPR042099">
    <property type="entry name" value="ANL_N_sf"/>
</dbReference>
<evidence type="ECO:0000256" key="1">
    <source>
        <dbReference type="ARBA" id="ARBA00006432"/>
    </source>
</evidence>
<dbReference type="InterPro" id="IPR000873">
    <property type="entry name" value="AMP-dep_synth/lig_dom"/>
</dbReference>
<name>A0ABY5DP68_9ACTN</name>
<dbReference type="InterPro" id="IPR025110">
    <property type="entry name" value="AMP-bd_C"/>
</dbReference>
<dbReference type="SUPFAM" id="SSF56801">
    <property type="entry name" value="Acetyl-CoA synthetase-like"/>
    <property type="match status" value="1"/>
</dbReference>
<dbReference type="Gene3D" id="3.30.300.30">
    <property type="match status" value="1"/>
</dbReference>
<dbReference type="Pfam" id="PF13193">
    <property type="entry name" value="AMP-binding_C"/>
    <property type="match status" value="1"/>
</dbReference>
<protein>
    <submittedName>
        <fullName evidence="6">Acyl--CoA ligase</fullName>
    </submittedName>
</protein>